<feature type="compositionally biased region" description="Pro residues" evidence="1">
    <location>
        <begin position="175"/>
        <end position="188"/>
    </location>
</feature>
<feature type="region of interest" description="Disordered" evidence="1">
    <location>
        <begin position="60"/>
        <end position="79"/>
    </location>
</feature>
<keyword evidence="5" id="KW-1185">Reference proteome</keyword>
<feature type="region of interest" description="Disordered" evidence="1">
    <location>
        <begin position="165"/>
        <end position="188"/>
    </location>
</feature>
<feature type="region of interest" description="Disordered" evidence="1">
    <location>
        <begin position="128"/>
        <end position="151"/>
    </location>
</feature>
<dbReference type="EMBL" id="WSSB01000022">
    <property type="protein sequence ID" value="MXR38364.1"/>
    <property type="molecule type" value="Genomic_DNA"/>
</dbReference>
<keyword evidence="2" id="KW-0812">Transmembrane</keyword>
<dbReference type="RefSeq" id="WP_160798350.1">
    <property type="nucleotide sequence ID" value="NZ_WSSB01000022.1"/>
</dbReference>
<dbReference type="AlphaFoldDB" id="A0A845BT34"/>
<feature type="region of interest" description="Disordered" evidence="1">
    <location>
        <begin position="91"/>
        <end position="113"/>
    </location>
</feature>
<sequence length="368" mass="39989">MQTTQCPQCQTRFKVSDEQLAVAGGFVRCGHCAHVFNASDFLQAMPGTLPVVAPSPLPSSADDFELELPDFDPADYLPETEKGDIAEPAAAILPPEPEPKPEPEPEPEPPVAENPDIAEFQQALADALRAPKQASRSIEPPDATPLLPLGDPFAEADQADILHTARKPRLEPVMETPPPPAPDSPVMPPPVREAATRNKVRPSRHGALGAALGVAAVMGLFVLAAQLIYLNRIRISAELPELRPVLEQTCARLGCTVPLPADRQLLRTEWSELTVVPDHPGLVQFTAILKNHARYPQAWPAMELTLTDSEDRVLVRKVLPPADYLPPAEFKAGRFAAGSQIRVSQRFDAARLGARNKSLGYSVNWLYP</sequence>
<proteinExistence type="predicted"/>
<evidence type="ECO:0000313" key="5">
    <source>
        <dbReference type="Proteomes" id="UP000467214"/>
    </source>
</evidence>
<evidence type="ECO:0000256" key="2">
    <source>
        <dbReference type="SAM" id="Phobius"/>
    </source>
</evidence>
<keyword evidence="2" id="KW-0472">Membrane</keyword>
<accession>A0A845BT34</accession>
<name>A0A845BT34_9NEIS</name>
<dbReference type="Pfam" id="PF13719">
    <property type="entry name" value="Zn_ribbon_5"/>
    <property type="match status" value="1"/>
</dbReference>
<keyword evidence="2" id="KW-1133">Transmembrane helix</keyword>
<dbReference type="NCBIfam" id="TIGR02098">
    <property type="entry name" value="MJ0042_CXXC"/>
    <property type="match status" value="1"/>
</dbReference>
<comment type="caution">
    <text evidence="4">The sequence shown here is derived from an EMBL/GenBank/DDBJ whole genome shotgun (WGS) entry which is preliminary data.</text>
</comment>
<evidence type="ECO:0000259" key="3">
    <source>
        <dbReference type="Pfam" id="PF13719"/>
    </source>
</evidence>
<dbReference type="InterPro" id="IPR011723">
    <property type="entry name" value="Znf/thioredoxin_put"/>
</dbReference>
<dbReference type="Pfam" id="PF11906">
    <property type="entry name" value="DUF3426"/>
    <property type="match status" value="1"/>
</dbReference>
<evidence type="ECO:0000256" key="1">
    <source>
        <dbReference type="SAM" id="MobiDB-lite"/>
    </source>
</evidence>
<reference evidence="4 5" key="1">
    <citation type="submission" date="2019-12" db="EMBL/GenBank/DDBJ databases">
        <title>Neisseriaceae gen. nov. sp. Genome sequencing and assembly.</title>
        <authorList>
            <person name="Liu Z."/>
            <person name="Li A."/>
        </authorList>
    </citation>
    <scope>NUCLEOTIDE SEQUENCE [LARGE SCALE GENOMIC DNA]</scope>
    <source>
        <strain evidence="4 5">B2N2-7</strain>
    </source>
</reference>
<feature type="transmembrane region" description="Helical" evidence="2">
    <location>
        <begin position="207"/>
        <end position="229"/>
    </location>
</feature>
<evidence type="ECO:0000313" key="4">
    <source>
        <dbReference type="EMBL" id="MXR38364.1"/>
    </source>
</evidence>
<dbReference type="Proteomes" id="UP000467214">
    <property type="component" value="Unassembled WGS sequence"/>
</dbReference>
<protein>
    <submittedName>
        <fullName evidence="4">DUF3426 domain-containing protein</fullName>
    </submittedName>
</protein>
<gene>
    <name evidence="4" type="ORF">GQF02_15435</name>
</gene>
<feature type="compositionally biased region" description="Acidic residues" evidence="1">
    <location>
        <begin position="62"/>
        <end position="73"/>
    </location>
</feature>
<dbReference type="InterPro" id="IPR021834">
    <property type="entry name" value="DUF3426"/>
</dbReference>
<feature type="domain" description="Zinc finger/thioredoxin putative" evidence="3">
    <location>
        <begin position="4"/>
        <end position="38"/>
    </location>
</feature>
<organism evidence="4 5">
    <name type="scientific">Craterilacuibacter sinensis</name>
    <dbReference type="NCBI Taxonomy" id="2686017"/>
    <lineage>
        <taxon>Bacteria</taxon>
        <taxon>Pseudomonadati</taxon>
        <taxon>Pseudomonadota</taxon>
        <taxon>Betaproteobacteria</taxon>
        <taxon>Neisseriales</taxon>
        <taxon>Neisseriaceae</taxon>
        <taxon>Craterilacuibacter</taxon>
    </lineage>
</organism>